<reference evidence="1 2" key="1">
    <citation type="submission" date="2021-07" db="EMBL/GenBank/DDBJ databases">
        <title>Stakelama flava sp. nov., a novel endophytic bacterium isolated from branch of Kandelia candel.</title>
        <authorList>
            <person name="Tuo L."/>
        </authorList>
    </citation>
    <scope>NUCLEOTIDE SEQUENCE [LARGE SCALE GENOMIC DNA]</scope>
    <source>
        <strain evidence="1 2">CBK3Z-3</strain>
    </source>
</reference>
<evidence type="ECO:0000313" key="2">
    <source>
        <dbReference type="Proteomes" id="UP001197214"/>
    </source>
</evidence>
<protein>
    <submittedName>
        <fullName evidence="1">Uncharacterized protein</fullName>
    </submittedName>
</protein>
<dbReference type="Proteomes" id="UP001197214">
    <property type="component" value="Unassembled WGS sequence"/>
</dbReference>
<dbReference type="RefSeq" id="WP_219236967.1">
    <property type="nucleotide sequence ID" value="NZ_JAHWZX010000002.1"/>
</dbReference>
<organism evidence="1 2">
    <name type="scientific">Stakelama flava</name>
    <dbReference type="NCBI Taxonomy" id="2860338"/>
    <lineage>
        <taxon>Bacteria</taxon>
        <taxon>Pseudomonadati</taxon>
        <taxon>Pseudomonadota</taxon>
        <taxon>Alphaproteobacteria</taxon>
        <taxon>Sphingomonadales</taxon>
        <taxon>Sphingomonadaceae</taxon>
        <taxon>Stakelama</taxon>
    </lineage>
</organism>
<evidence type="ECO:0000313" key="1">
    <source>
        <dbReference type="EMBL" id="MBW4329868.1"/>
    </source>
</evidence>
<gene>
    <name evidence="1" type="ORF">KY084_03135</name>
</gene>
<proteinExistence type="predicted"/>
<accession>A0ABS6XI51</accession>
<sequence length="270" mass="28599">MPPLYATEAPLPHPMVAARAEPSAIFAPPLDRTLTYRTELRREGDRGPFRLTLSRELSFRRDGAGYLATLVLRTADGEGDGASRALAGLAPFIAVPIRFHLDAGGTIKAVESRDLLWQLFCNGIAVQAKGDATQRHVAKLVLEKLRDAPAAQRTAMFADMLAPVLASHAAARGVGPDSAVTAPADPTFGASATLSGHRRTWREGAALIVSTHLEGDVGAPAGGAGSEIHIVRDTRTALDPATGIVGEQRQTTIRRTGDGTIRQSVVYSLK</sequence>
<keyword evidence="2" id="KW-1185">Reference proteome</keyword>
<dbReference type="EMBL" id="JAHWZX010000002">
    <property type="protein sequence ID" value="MBW4329868.1"/>
    <property type="molecule type" value="Genomic_DNA"/>
</dbReference>
<comment type="caution">
    <text evidence="1">The sequence shown here is derived from an EMBL/GenBank/DDBJ whole genome shotgun (WGS) entry which is preliminary data.</text>
</comment>
<name>A0ABS6XI51_9SPHN</name>